<dbReference type="EMBL" id="JALJOT010000001">
    <property type="protein sequence ID" value="KAK9918457.1"/>
    <property type="molecule type" value="Genomic_DNA"/>
</dbReference>
<feature type="region of interest" description="Disordered" evidence="1">
    <location>
        <begin position="184"/>
        <end position="250"/>
    </location>
</feature>
<feature type="region of interest" description="Disordered" evidence="1">
    <location>
        <begin position="49"/>
        <end position="116"/>
    </location>
</feature>
<feature type="compositionally biased region" description="Basic residues" evidence="1">
    <location>
        <begin position="289"/>
        <end position="298"/>
    </location>
</feature>
<feature type="compositionally biased region" description="Acidic residues" evidence="1">
    <location>
        <begin position="61"/>
        <end position="83"/>
    </location>
</feature>
<evidence type="ECO:0000313" key="3">
    <source>
        <dbReference type="Proteomes" id="UP001491310"/>
    </source>
</evidence>
<proteinExistence type="predicted"/>
<evidence type="ECO:0000313" key="2">
    <source>
        <dbReference type="EMBL" id="KAK9918457.1"/>
    </source>
</evidence>
<sequence length="298" mass="32598">MTLTDNLEDVQERLHAGDPLVNPEIVFEARHKKDAKQKHVASLRNALAFGQTAPAPAPVSDADEFKDEELEEVDYDGDFMDEDLYPKSPASSPNEPSSLYHSEAEDNDSASQGRSLAPVRYDTLSIADLARLIGESNNESAARNFQLVELTRENVEHSRFENETIKLTESVKKRIRFLESKLQSTLEDNDRLADQLDGPRPRSSSGPAYTGGTYATVMKNGKRRKTGGGGPSAGAASGSRPAAPYTPAQNANFHVDEATFKDRLTKGLCGLCGGSDHKAPTCHLSARNKDKKGKQQRR</sequence>
<name>A0ABR2Z2Q1_9CHLO</name>
<feature type="region of interest" description="Disordered" evidence="1">
    <location>
        <begin position="275"/>
        <end position="298"/>
    </location>
</feature>
<accession>A0ABR2Z2Q1</accession>
<evidence type="ECO:0000256" key="1">
    <source>
        <dbReference type="SAM" id="MobiDB-lite"/>
    </source>
</evidence>
<protein>
    <submittedName>
        <fullName evidence="2">Uncharacterized protein</fullName>
    </submittedName>
</protein>
<organism evidence="2 3">
    <name type="scientific">Coccomyxa subellipsoidea</name>
    <dbReference type="NCBI Taxonomy" id="248742"/>
    <lineage>
        <taxon>Eukaryota</taxon>
        <taxon>Viridiplantae</taxon>
        <taxon>Chlorophyta</taxon>
        <taxon>core chlorophytes</taxon>
        <taxon>Trebouxiophyceae</taxon>
        <taxon>Trebouxiophyceae incertae sedis</taxon>
        <taxon>Coccomyxaceae</taxon>
        <taxon>Coccomyxa</taxon>
    </lineage>
</organism>
<comment type="caution">
    <text evidence="2">The sequence shown here is derived from an EMBL/GenBank/DDBJ whole genome shotgun (WGS) entry which is preliminary data.</text>
</comment>
<keyword evidence="3" id="KW-1185">Reference proteome</keyword>
<feature type="compositionally biased region" description="Basic and acidic residues" evidence="1">
    <location>
        <begin position="188"/>
        <end position="200"/>
    </location>
</feature>
<dbReference type="Proteomes" id="UP001491310">
    <property type="component" value="Unassembled WGS sequence"/>
</dbReference>
<feature type="compositionally biased region" description="Low complexity" evidence="1">
    <location>
        <begin position="233"/>
        <end position="243"/>
    </location>
</feature>
<feature type="compositionally biased region" description="Polar residues" evidence="1">
    <location>
        <begin position="89"/>
        <end position="100"/>
    </location>
</feature>
<gene>
    <name evidence="2" type="ORF">WJX75_004207</name>
</gene>
<reference evidence="2 3" key="1">
    <citation type="journal article" date="2024" name="Nat. Commun.">
        <title>Phylogenomics reveals the evolutionary origins of lichenization in chlorophyte algae.</title>
        <authorList>
            <person name="Puginier C."/>
            <person name="Libourel C."/>
            <person name="Otte J."/>
            <person name="Skaloud P."/>
            <person name="Haon M."/>
            <person name="Grisel S."/>
            <person name="Petersen M."/>
            <person name="Berrin J.G."/>
            <person name="Delaux P.M."/>
            <person name="Dal Grande F."/>
            <person name="Keller J."/>
        </authorList>
    </citation>
    <scope>NUCLEOTIDE SEQUENCE [LARGE SCALE GENOMIC DNA]</scope>
    <source>
        <strain evidence="2 3">SAG 216-7</strain>
    </source>
</reference>